<dbReference type="InterPro" id="IPR001509">
    <property type="entry name" value="Epimerase_deHydtase"/>
</dbReference>
<organism evidence="13 14">
    <name type="scientific">Acidithrix ferrooxidans</name>
    <dbReference type="NCBI Taxonomy" id="1280514"/>
    <lineage>
        <taxon>Bacteria</taxon>
        <taxon>Bacillati</taxon>
        <taxon>Actinomycetota</taxon>
        <taxon>Acidimicrobiia</taxon>
        <taxon>Acidimicrobiales</taxon>
        <taxon>Acidimicrobiaceae</taxon>
        <taxon>Acidithrix</taxon>
    </lineage>
</organism>
<evidence type="ECO:0000256" key="1">
    <source>
        <dbReference type="ARBA" id="ARBA00000083"/>
    </source>
</evidence>
<evidence type="ECO:0000256" key="5">
    <source>
        <dbReference type="ARBA" id="ARBA00013189"/>
    </source>
</evidence>
<evidence type="ECO:0000256" key="4">
    <source>
        <dbReference type="ARBA" id="ARBA00007637"/>
    </source>
</evidence>
<comment type="catalytic activity">
    <reaction evidence="1">
        <text>UDP-alpha-D-glucose = UDP-alpha-D-galactose</text>
        <dbReference type="Rhea" id="RHEA:22168"/>
        <dbReference type="ChEBI" id="CHEBI:58885"/>
        <dbReference type="ChEBI" id="CHEBI:66914"/>
        <dbReference type="EC" id="5.1.3.2"/>
    </reaction>
</comment>
<dbReference type="GO" id="GO:0003978">
    <property type="term" value="F:UDP-glucose 4-epimerase activity"/>
    <property type="evidence" value="ECO:0007669"/>
    <property type="project" value="UniProtKB-EC"/>
</dbReference>
<evidence type="ECO:0000313" key="13">
    <source>
        <dbReference type="EMBL" id="KJF18744.1"/>
    </source>
</evidence>
<dbReference type="Proteomes" id="UP000032360">
    <property type="component" value="Unassembled WGS sequence"/>
</dbReference>
<dbReference type="Gene3D" id="3.90.25.10">
    <property type="entry name" value="UDP-galactose 4-epimerase, domain 1"/>
    <property type="match status" value="1"/>
</dbReference>
<comment type="caution">
    <text evidence="13">The sequence shown here is derived from an EMBL/GenBank/DDBJ whole genome shotgun (WGS) entry which is preliminary data.</text>
</comment>
<dbReference type="PANTHER" id="PTHR43725">
    <property type="entry name" value="UDP-GLUCOSE 4-EPIMERASE"/>
    <property type="match status" value="1"/>
</dbReference>
<comment type="similarity">
    <text evidence="4">Belongs to the NAD(P)-dependent epimerase/dehydratase family.</text>
</comment>
<dbReference type="RefSeq" id="WP_052604165.1">
    <property type="nucleotide sequence ID" value="NZ_JXYS01000007.1"/>
</dbReference>
<name>A0A0D8HLJ3_9ACTN</name>
<evidence type="ECO:0000256" key="9">
    <source>
        <dbReference type="ARBA" id="ARBA00023277"/>
    </source>
</evidence>
<dbReference type="OrthoDB" id="9801785at2"/>
<dbReference type="EC" id="5.1.3.2" evidence="5"/>
<evidence type="ECO:0000313" key="14">
    <source>
        <dbReference type="Proteomes" id="UP000032360"/>
    </source>
</evidence>
<comment type="cofactor">
    <cofactor evidence="2">
        <name>NAD(+)</name>
        <dbReference type="ChEBI" id="CHEBI:57540"/>
    </cofactor>
</comment>
<dbReference type="Pfam" id="PF01370">
    <property type="entry name" value="Epimerase"/>
    <property type="match status" value="1"/>
</dbReference>
<keyword evidence="14" id="KW-1185">Reference proteome</keyword>
<dbReference type="NCBIfam" id="TIGR01179">
    <property type="entry name" value="galE"/>
    <property type="match status" value="1"/>
</dbReference>
<keyword evidence="8 13" id="KW-0413">Isomerase</keyword>
<accession>A0A0D8HLJ3</accession>
<evidence type="ECO:0000256" key="10">
    <source>
        <dbReference type="ARBA" id="ARBA00031367"/>
    </source>
</evidence>
<protein>
    <recommendedName>
        <fullName evidence="6">UDP-glucose 4-epimerase</fullName>
        <ecNumber evidence="5">5.1.3.2</ecNumber>
    </recommendedName>
    <alternativeName>
        <fullName evidence="11">Galactowaldenase</fullName>
    </alternativeName>
    <alternativeName>
        <fullName evidence="10">UDP-galactose 4-epimerase</fullName>
    </alternativeName>
</protein>
<dbReference type="PATRIC" id="fig|1280514.3.peg.487"/>
<evidence type="ECO:0000256" key="2">
    <source>
        <dbReference type="ARBA" id="ARBA00001911"/>
    </source>
</evidence>
<evidence type="ECO:0000256" key="8">
    <source>
        <dbReference type="ARBA" id="ARBA00023235"/>
    </source>
</evidence>
<keyword evidence="9" id="KW-0119">Carbohydrate metabolism</keyword>
<dbReference type="InterPro" id="IPR036291">
    <property type="entry name" value="NAD(P)-bd_dom_sf"/>
</dbReference>
<comment type="pathway">
    <text evidence="3">Carbohydrate metabolism; galactose metabolism.</text>
</comment>
<dbReference type="GO" id="GO:0033499">
    <property type="term" value="P:galactose catabolic process via UDP-galactose, Leloir pathway"/>
    <property type="evidence" value="ECO:0007669"/>
    <property type="project" value="TreeGrafter"/>
</dbReference>
<dbReference type="Gene3D" id="3.40.50.720">
    <property type="entry name" value="NAD(P)-binding Rossmann-like Domain"/>
    <property type="match status" value="1"/>
</dbReference>
<evidence type="ECO:0000259" key="12">
    <source>
        <dbReference type="Pfam" id="PF01370"/>
    </source>
</evidence>
<proteinExistence type="inferred from homology"/>
<dbReference type="UniPathway" id="UPA00214"/>
<dbReference type="AlphaFoldDB" id="A0A0D8HLJ3"/>
<evidence type="ECO:0000256" key="6">
    <source>
        <dbReference type="ARBA" id="ARBA00018569"/>
    </source>
</evidence>
<evidence type="ECO:0000256" key="11">
    <source>
        <dbReference type="ARBA" id="ARBA00033067"/>
    </source>
</evidence>
<dbReference type="InterPro" id="IPR005886">
    <property type="entry name" value="UDP_G4E"/>
</dbReference>
<gene>
    <name evidence="13" type="primary">galE</name>
    <name evidence="13" type="ORF">AXFE_03530</name>
</gene>
<evidence type="ECO:0000256" key="3">
    <source>
        <dbReference type="ARBA" id="ARBA00004947"/>
    </source>
</evidence>
<dbReference type="PANTHER" id="PTHR43725:SF53">
    <property type="entry name" value="UDP-ARABINOSE 4-EPIMERASE 1"/>
    <property type="match status" value="1"/>
</dbReference>
<reference evidence="13 14" key="1">
    <citation type="submission" date="2015-01" db="EMBL/GenBank/DDBJ databases">
        <title>Draft genome of the acidophilic iron oxidizer Acidithrix ferrooxidans strain Py-F3.</title>
        <authorList>
            <person name="Poehlein A."/>
            <person name="Eisen S."/>
            <person name="Schloemann M."/>
            <person name="Johnson B.D."/>
            <person name="Daniel R."/>
            <person name="Muehling M."/>
        </authorList>
    </citation>
    <scope>NUCLEOTIDE SEQUENCE [LARGE SCALE GENOMIC DNA]</scope>
    <source>
        <strain evidence="13 14">Py-F3</strain>
    </source>
</reference>
<dbReference type="SUPFAM" id="SSF51735">
    <property type="entry name" value="NAD(P)-binding Rossmann-fold domains"/>
    <property type="match status" value="1"/>
</dbReference>
<feature type="domain" description="NAD-dependent epimerase/dehydratase" evidence="12">
    <location>
        <begin position="3"/>
        <end position="246"/>
    </location>
</feature>
<dbReference type="STRING" id="1280514.AXFE_03530"/>
<dbReference type="EMBL" id="JXYS01000007">
    <property type="protein sequence ID" value="KJF18744.1"/>
    <property type="molecule type" value="Genomic_DNA"/>
</dbReference>
<evidence type="ECO:0000256" key="7">
    <source>
        <dbReference type="ARBA" id="ARBA00023027"/>
    </source>
</evidence>
<sequence>MKILVTGGAGYIGSVMARYFLDQGDTVTVLDNLSRGYLDAVPQGAIFVQGEISDLPKYFTETNQFDAVVHMAAHSRVEESVSNPELYWHNNVIGTIKLLDGMRKLEIPKLVFASTAAVYGRAGQSPITEDTPPNPLNTYGMTKLTMDMAIASEAQAHGLSAASLRFFNVTGAYRGAGERHNPETHLIPTALKSIVEGRVIKIFGSDYPTPDGTCIRDYIHVVDLALAAKLALEKMKSSNHNIFNLGNGDGFSNLEVIDAIKNVTGKTPKVEFAPRRQGDAPSLVASSKKIRQELGWVPTKPDLEEMILDLWNFENRH</sequence>
<keyword evidence="7" id="KW-0520">NAD</keyword>